<dbReference type="InterPro" id="IPR011256">
    <property type="entry name" value="Reg_factor_effector_dom_sf"/>
</dbReference>
<dbReference type="RefSeq" id="WP_117553640.1">
    <property type="nucleotide sequence ID" value="NZ_QVFB01000003.1"/>
</dbReference>
<feature type="domain" description="GyrI-like small molecule binding" evidence="1">
    <location>
        <begin position="18"/>
        <end position="207"/>
    </location>
</feature>
<proteinExistence type="predicted"/>
<dbReference type="SUPFAM" id="SSF55136">
    <property type="entry name" value="Probable bacterial effector-binding domain"/>
    <property type="match status" value="1"/>
</dbReference>
<name>A0A3E2W7R8_9FIRM</name>
<evidence type="ECO:0000313" key="2">
    <source>
        <dbReference type="EMBL" id="RGC20840.1"/>
    </source>
</evidence>
<evidence type="ECO:0000313" key="3">
    <source>
        <dbReference type="Proteomes" id="UP000260733"/>
    </source>
</evidence>
<dbReference type="AlphaFoldDB" id="A0A3E2W7R8"/>
<dbReference type="Gene3D" id="3.20.80.10">
    <property type="entry name" value="Regulatory factor, effector binding domain"/>
    <property type="match status" value="1"/>
</dbReference>
<accession>A0A3E2W7R8</accession>
<dbReference type="InterPro" id="IPR029442">
    <property type="entry name" value="GyrI-like"/>
</dbReference>
<sequence>MPFDYKKEYKEFYLPPKKPQIIAVPAMNFVAVHGKGDPNDPAGEYKAALELLYGIAFTIKMSYKGSHKMDGYFEYVVPPLEGLWHQPGAEGVDFSNKETFIWTSMIRLPEFVTRAEFDWAVQEATAKKKKDFSKVEFFTYDEGLCVQCMHIGSYDTEPETLRQMDAFAAEQGYCPDFSDTRFHHEIYLGDPRRTVPEKLKTVLRHPIRRMK</sequence>
<gene>
    <name evidence="2" type="ORF">DW855_02660</name>
</gene>
<comment type="caution">
    <text evidence="2">The sequence shown here is derived from an EMBL/GenBank/DDBJ whole genome shotgun (WGS) entry which is preliminary data.</text>
</comment>
<protein>
    <submittedName>
        <fullName evidence="2">Transcriptional regulator</fullName>
    </submittedName>
</protein>
<dbReference type="EMBL" id="QVFB01000003">
    <property type="protein sequence ID" value="RGC20840.1"/>
    <property type="molecule type" value="Genomic_DNA"/>
</dbReference>
<dbReference type="Pfam" id="PF06445">
    <property type="entry name" value="GyrI-like"/>
    <property type="match status" value="1"/>
</dbReference>
<dbReference type="InterPro" id="IPR008319">
    <property type="entry name" value="GyrI-like_CCH_Lin2189-like"/>
</dbReference>
<organism evidence="2 3">
    <name type="scientific">Faecalibacterium prausnitzii</name>
    <dbReference type="NCBI Taxonomy" id="853"/>
    <lineage>
        <taxon>Bacteria</taxon>
        <taxon>Bacillati</taxon>
        <taxon>Bacillota</taxon>
        <taxon>Clostridia</taxon>
        <taxon>Eubacteriales</taxon>
        <taxon>Oscillospiraceae</taxon>
        <taxon>Faecalibacterium</taxon>
    </lineage>
</organism>
<evidence type="ECO:0000259" key="1">
    <source>
        <dbReference type="Pfam" id="PF06445"/>
    </source>
</evidence>
<reference evidence="2 3" key="1">
    <citation type="submission" date="2018-08" db="EMBL/GenBank/DDBJ databases">
        <title>A genome reference for cultivated species of the human gut microbiota.</title>
        <authorList>
            <person name="Zou Y."/>
            <person name="Xue W."/>
            <person name="Luo G."/>
        </authorList>
    </citation>
    <scope>NUCLEOTIDE SEQUENCE [LARGE SCALE GENOMIC DNA]</scope>
    <source>
        <strain evidence="2 3">AM37-13AC</strain>
    </source>
</reference>
<dbReference type="Proteomes" id="UP000260733">
    <property type="component" value="Unassembled WGS sequence"/>
</dbReference>
<dbReference type="PIRSF" id="PIRSF031644">
    <property type="entry name" value="UCP031644"/>
    <property type="match status" value="1"/>
</dbReference>